<evidence type="ECO:0000256" key="3">
    <source>
        <dbReference type="ARBA" id="ARBA00022833"/>
    </source>
</evidence>
<comment type="similarity">
    <text evidence="1">Belongs to the Gfa family.</text>
</comment>
<name>A0A9N8EPH7_9STRA</name>
<dbReference type="InterPro" id="IPR006913">
    <property type="entry name" value="CENP-V/GFA"/>
</dbReference>
<dbReference type="GO" id="GO:0016846">
    <property type="term" value="F:carbon-sulfur lyase activity"/>
    <property type="evidence" value="ECO:0007669"/>
    <property type="project" value="InterPro"/>
</dbReference>
<dbReference type="EMBL" id="CAICTM010001598">
    <property type="protein sequence ID" value="CAB9524882.1"/>
    <property type="molecule type" value="Genomic_DNA"/>
</dbReference>
<dbReference type="SUPFAM" id="SSF51316">
    <property type="entry name" value="Mss4-like"/>
    <property type="match status" value="2"/>
</dbReference>
<organism evidence="6 7">
    <name type="scientific">Seminavis robusta</name>
    <dbReference type="NCBI Taxonomy" id="568900"/>
    <lineage>
        <taxon>Eukaryota</taxon>
        <taxon>Sar</taxon>
        <taxon>Stramenopiles</taxon>
        <taxon>Ochrophyta</taxon>
        <taxon>Bacillariophyta</taxon>
        <taxon>Bacillariophyceae</taxon>
        <taxon>Bacillariophycidae</taxon>
        <taxon>Naviculales</taxon>
        <taxon>Naviculaceae</taxon>
        <taxon>Seminavis</taxon>
    </lineage>
</organism>
<feature type="domain" description="CENP-V/GFA" evidence="5">
    <location>
        <begin position="14"/>
        <end position="133"/>
    </location>
</feature>
<evidence type="ECO:0000256" key="2">
    <source>
        <dbReference type="ARBA" id="ARBA00022723"/>
    </source>
</evidence>
<evidence type="ECO:0000313" key="6">
    <source>
        <dbReference type="EMBL" id="CAB9524882.1"/>
    </source>
</evidence>
<dbReference type="GO" id="GO:0046872">
    <property type="term" value="F:metal ion binding"/>
    <property type="evidence" value="ECO:0007669"/>
    <property type="project" value="UniProtKB-KW"/>
</dbReference>
<dbReference type="AlphaFoldDB" id="A0A9N8EPH7"/>
<dbReference type="OrthoDB" id="406576at2759"/>
<accession>A0A9N8EPH7</accession>
<dbReference type="Proteomes" id="UP001153069">
    <property type="component" value="Unassembled WGS sequence"/>
</dbReference>
<dbReference type="Pfam" id="PF04828">
    <property type="entry name" value="GFA"/>
    <property type="match status" value="2"/>
</dbReference>
<evidence type="ECO:0000256" key="1">
    <source>
        <dbReference type="ARBA" id="ARBA00005495"/>
    </source>
</evidence>
<evidence type="ECO:0000313" key="7">
    <source>
        <dbReference type="Proteomes" id="UP001153069"/>
    </source>
</evidence>
<dbReference type="PANTHER" id="PTHR33337:SF40">
    <property type="entry name" value="CENP-V_GFA DOMAIN-CONTAINING PROTEIN-RELATED"/>
    <property type="match status" value="1"/>
</dbReference>
<dbReference type="PROSITE" id="PS51891">
    <property type="entry name" value="CENP_V_GFA"/>
    <property type="match status" value="2"/>
</dbReference>
<keyword evidence="7" id="KW-1185">Reference proteome</keyword>
<dbReference type="Gene3D" id="3.90.1590.10">
    <property type="entry name" value="glutathione-dependent formaldehyde- activating enzyme (gfa)"/>
    <property type="match status" value="2"/>
</dbReference>
<proteinExistence type="inferred from homology"/>
<dbReference type="InterPro" id="IPR011057">
    <property type="entry name" value="Mss4-like_sf"/>
</dbReference>
<keyword evidence="3" id="KW-0862">Zinc</keyword>
<keyword evidence="2" id="KW-0479">Metal-binding</keyword>
<protein>
    <submittedName>
        <fullName evidence="6">Glutathione-dependent formaldehyde-activating enzyme</fullName>
    </submittedName>
</protein>
<gene>
    <name evidence="6" type="ORF">SEMRO_1600_G285010.1</name>
</gene>
<sequence>MKTSKSQDDEPATVVSNCACGKVSVRVQIPSQQEDGSVTAVDCHCPACRKFHVAAFGSYLKVPAESVQLGNVEDLQSYTETCHEVGPVERLFCRHCYTKVATKPQSAESDNSPATMLVNMGGLVDKTIPKAYQKAWSHERTVWQPSSEATWTNAKPRKRRGNQMPPLLTTSTGSCSCGKCQYQIHHVPYEMQHCYCKLCRQLCGSAYQSWIPVMNEDIVWNTTTNEGPILKRTTEHGKRHFCTTCGSCLTIVYDEQPDCTWPAAGGLDDASLPSTTEDMNLYLERVCHICCIWKQSWYALPSDGMERIKYAC</sequence>
<keyword evidence="4" id="KW-0456">Lyase</keyword>
<feature type="domain" description="CENP-V/GFA" evidence="5">
    <location>
        <begin position="171"/>
        <end position="283"/>
    </location>
</feature>
<evidence type="ECO:0000259" key="5">
    <source>
        <dbReference type="PROSITE" id="PS51891"/>
    </source>
</evidence>
<comment type="caution">
    <text evidence="6">The sequence shown here is derived from an EMBL/GenBank/DDBJ whole genome shotgun (WGS) entry which is preliminary data.</text>
</comment>
<dbReference type="PANTHER" id="PTHR33337">
    <property type="entry name" value="GFA DOMAIN-CONTAINING PROTEIN"/>
    <property type="match status" value="1"/>
</dbReference>
<evidence type="ECO:0000256" key="4">
    <source>
        <dbReference type="ARBA" id="ARBA00023239"/>
    </source>
</evidence>
<reference evidence="6" key="1">
    <citation type="submission" date="2020-06" db="EMBL/GenBank/DDBJ databases">
        <authorList>
            <consortium name="Plant Systems Biology data submission"/>
        </authorList>
    </citation>
    <scope>NUCLEOTIDE SEQUENCE</scope>
    <source>
        <strain evidence="6">D6</strain>
    </source>
</reference>